<dbReference type="PIRSF" id="PIRSF003230">
    <property type="entry name" value="YbgC"/>
    <property type="match status" value="1"/>
</dbReference>
<evidence type="ECO:0000313" key="3">
    <source>
        <dbReference type="EMBL" id="QCD45702.1"/>
    </source>
</evidence>
<evidence type="ECO:0000313" key="4">
    <source>
        <dbReference type="Proteomes" id="UP000503264"/>
    </source>
</evidence>
<dbReference type="InterPro" id="IPR006684">
    <property type="entry name" value="YbgC/YbaW"/>
</dbReference>
<dbReference type="NCBIfam" id="TIGR00051">
    <property type="entry name" value="YbgC/FadM family acyl-CoA thioesterase"/>
    <property type="match status" value="1"/>
</dbReference>
<dbReference type="PANTHER" id="PTHR31793:SF27">
    <property type="entry name" value="NOVEL THIOESTERASE SUPERFAMILY DOMAIN AND SAPOSIN A-TYPE DOMAIN CONTAINING PROTEIN (0610012H03RIK)"/>
    <property type="match status" value="1"/>
</dbReference>
<dbReference type="InterPro" id="IPR050563">
    <property type="entry name" value="4-hydroxybenzoyl-CoA_TE"/>
</dbReference>
<protein>
    <submittedName>
        <fullName evidence="3">Acyl-CoA thioesterase</fullName>
    </submittedName>
</protein>
<dbReference type="PANTHER" id="PTHR31793">
    <property type="entry name" value="4-HYDROXYBENZOYL-COA THIOESTERASE FAMILY MEMBER"/>
    <property type="match status" value="1"/>
</dbReference>
<reference evidence="3 4" key="1">
    <citation type="submission" date="2016-07" db="EMBL/GenBank/DDBJ databases">
        <title>Comparative genomics of the Campylobacter concisus group.</title>
        <authorList>
            <person name="Miller W.G."/>
            <person name="Yee E."/>
            <person name="Chapman M.H."/>
            <person name="Huynh S."/>
            <person name="Bono J.L."/>
            <person name="On S.L.W."/>
            <person name="StLeger J."/>
            <person name="Foster G."/>
            <person name="Parker C.T."/>
        </authorList>
    </citation>
    <scope>NUCLEOTIDE SEQUENCE [LARGE SCALE GENOMIC DNA]</scope>
    <source>
        <strain evidence="3 4">CCUG 21559</strain>
    </source>
</reference>
<gene>
    <name evidence="3" type="ORF">CMUC_1963</name>
</gene>
<name>A0A6G5QJB1_9BACT</name>
<dbReference type="SUPFAM" id="SSF54637">
    <property type="entry name" value="Thioesterase/thiol ester dehydrase-isomerase"/>
    <property type="match status" value="1"/>
</dbReference>
<keyword evidence="2" id="KW-0378">Hydrolase</keyword>
<dbReference type="RefSeq" id="WP_034970457.1">
    <property type="nucleotide sequence ID" value="NZ_CP012542.1"/>
</dbReference>
<evidence type="ECO:0000256" key="2">
    <source>
        <dbReference type="ARBA" id="ARBA00022801"/>
    </source>
</evidence>
<sequence length="135" mass="15940">MIEFLHKIRVEFYDVDSMDVVWHGNYIKFFEAARCAFLRHIGYDYTNFRDEGFVLPVVKLDVKYIKPIFFGDEISILVRLKDATTMLKLEYEVRKDDEILSIANTTQACVDIKKRLTMFELPSGFYEALKAKYES</sequence>
<dbReference type="Gene3D" id="3.10.129.10">
    <property type="entry name" value="Hotdog Thioesterase"/>
    <property type="match status" value="1"/>
</dbReference>
<dbReference type="GO" id="GO:0047617">
    <property type="term" value="F:fatty acyl-CoA hydrolase activity"/>
    <property type="evidence" value="ECO:0007669"/>
    <property type="project" value="TreeGrafter"/>
</dbReference>
<dbReference type="CDD" id="cd00586">
    <property type="entry name" value="4HBT"/>
    <property type="match status" value="1"/>
</dbReference>
<dbReference type="AlphaFoldDB" id="A0A6G5QJB1"/>
<dbReference type="Pfam" id="PF13279">
    <property type="entry name" value="4HBT_2"/>
    <property type="match status" value="1"/>
</dbReference>
<keyword evidence="4" id="KW-1185">Reference proteome</keyword>
<proteinExistence type="inferred from homology"/>
<dbReference type="InterPro" id="IPR029069">
    <property type="entry name" value="HotDog_dom_sf"/>
</dbReference>
<accession>A0A6G5QJB1</accession>
<organism evidence="3 4">
    <name type="scientific">Campylobacter mucosalis CCUG 21559</name>
    <dbReference type="NCBI Taxonomy" id="1032067"/>
    <lineage>
        <taxon>Bacteria</taxon>
        <taxon>Pseudomonadati</taxon>
        <taxon>Campylobacterota</taxon>
        <taxon>Epsilonproteobacteria</taxon>
        <taxon>Campylobacterales</taxon>
        <taxon>Campylobacteraceae</taxon>
        <taxon>Campylobacter</taxon>
    </lineage>
</organism>
<dbReference type="Proteomes" id="UP000503264">
    <property type="component" value="Chromosome"/>
</dbReference>
<dbReference type="EMBL" id="CP012542">
    <property type="protein sequence ID" value="QCD45702.1"/>
    <property type="molecule type" value="Genomic_DNA"/>
</dbReference>
<comment type="similarity">
    <text evidence="1">Belongs to the 4-hydroxybenzoyl-CoA thioesterase family.</text>
</comment>
<evidence type="ECO:0000256" key="1">
    <source>
        <dbReference type="ARBA" id="ARBA00005953"/>
    </source>
</evidence>